<dbReference type="CDD" id="cd00143">
    <property type="entry name" value="PP2Cc"/>
    <property type="match status" value="1"/>
</dbReference>
<feature type="domain" description="PPM-type phosphatase" evidence="1">
    <location>
        <begin position="42"/>
        <end position="463"/>
    </location>
</feature>
<dbReference type="InterPro" id="IPR036457">
    <property type="entry name" value="PPM-type-like_dom_sf"/>
</dbReference>
<accession>A0AAD5V426</accession>
<organism evidence="2 3">
    <name type="scientific">Meripilus lineatus</name>
    <dbReference type="NCBI Taxonomy" id="2056292"/>
    <lineage>
        <taxon>Eukaryota</taxon>
        <taxon>Fungi</taxon>
        <taxon>Dikarya</taxon>
        <taxon>Basidiomycota</taxon>
        <taxon>Agaricomycotina</taxon>
        <taxon>Agaricomycetes</taxon>
        <taxon>Polyporales</taxon>
        <taxon>Meripilaceae</taxon>
        <taxon>Meripilus</taxon>
    </lineage>
</organism>
<dbReference type="SUPFAM" id="SSF81606">
    <property type="entry name" value="PP2C-like"/>
    <property type="match status" value="1"/>
</dbReference>
<dbReference type="PANTHER" id="PTHR13832">
    <property type="entry name" value="PROTEIN PHOSPHATASE 2C"/>
    <property type="match status" value="1"/>
</dbReference>
<dbReference type="PROSITE" id="PS51746">
    <property type="entry name" value="PPM_2"/>
    <property type="match status" value="1"/>
</dbReference>
<reference evidence="2" key="1">
    <citation type="submission" date="2022-07" db="EMBL/GenBank/DDBJ databases">
        <title>Genome Sequence of Physisporinus lineatus.</title>
        <authorList>
            <person name="Buettner E."/>
        </authorList>
    </citation>
    <scope>NUCLEOTIDE SEQUENCE</scope>
    <source>
        <strain evidence="2">VT162</strain>
    </source>
</reference>
<dbReference type="AlphaFoldDB" id="A0AAD5V426"/>
<evidence type="ECO:0000313" key="2">
    <source>
        <dbReference type="EMBL" id="KAJ3484112.1"/>
    </source>
</evidence>
<dbReference type="InterPro" id="IPR001932">
    <property type="entry name" value="PPM-type_phosphatase-like_dom"/>
</dbReference>
<dbReference type="GO" id="GO:0005739">
    <property type="term" value="C:mitochondrion"/>
    <property type="evidence" value="ECO:0007669"/>
    <property type="project" value="TreeGrafter"/>
</dbReference>
<name>A0AAD5V426_9APHY</name>
<keyword evidence="3" id="KW-1185">Reference proteome</keyword>
<proteinExistence type="predicted"/>
<comment type="caution">
    <text evidence="2">The sequence shown here is derived from an EMBL/GenBank/DDBJ whole genome shotgun (WGS) entry which is preliminary data.</text>
</comment>
<gene>
    <name evidence="2" type="ORF">NLI96_g5855</name>
</gene>
<dbReference type="InterPro" id="IPR015655">
    <property type="entry name" value="PP2C"/>
</dbReference>
<dbReference type="EMBL" id="JANAWD010000201">
    <property type="protein sequence ID" value="KAJ3484112.1"/>
    <property type="molecule type" value="Genomic_DNA"/>
</dbReference>
<sequence>MSLLTKEQVETCLKEHEQSYSALRPEGILWKYHTSHFAANDPIEDAHASRIVERDSSSDSPSGDLLFFAVMDGHAGFSTSRLLSKTLLPAVALELSTLGKEPNHPPPKRSWLQSLLPWIHSGETPPINFDADPKYVSLAIQTAFATLDSEIINAPLRILGEAMAHQGKDATTLPDLSQHPMALASMFPAMSGSCALMALFDTAYRNLYVACTGDCRAVAGVWEESEDGKGTWRADVLTEDQTGRNPNELKRMQSEHPPDEANTVIMRGRVLGGLEPTRAFGDARYKWSREIQEILTKVFLQGNNEQMRATPSLLKTPPYVTPRPVITHRKLSLDASSPPSPVPSKSKLRFLVLATDGLWDQLTSEEVVSLVGGYLSGLKGTIPKSDLPTLIPTTSGTTIEGKDKPRLKDTTGSWAFVDDNISTHLIRNAFGGGDTEKLRKMLSIPAPLARNYRDDVTCTVVFWEEGHENEGQVAMFSPEQLQQQVKSKL</sequence>
<dbReference type="GO" id="GO:0004741">
    <property type="term" value="F:[pyruvate dehydrogenase (acetyl-transferring)]-phosphatase activity"/>
    <property type="evidence" value="ECO:0007669"/>
    <property type="project" value="TreeGrafter"/>
</dbReference>
<dbReference type="Pfam" id="PF00481">
    <property type="entry name" value="PP2C"/>
    <property type="match status" value="1"/>
</dbReference>
<dbReference type="SMART" id="SM00332">
    <property type="entry name" value="PP2Cc"/>
    <property type="match status" value="1"/>
</dbReference>
<dbReference type="Proteomes" id="UP001212997">
    <property type="component" value="Unassembled WGS sequence"/>
</dbReference>
<protein>
    <recommendedName>
        <fullName evidence="1">PPM-type phosphatase domain-containing protein</fullName>
    </recommendedName>
</protein>
<evidence type="ECO:0000313" key="3">
    <source>
        <dbReference type="Proteomes" id="UP001212997"/>
    </source>
</evidence>
<evidence type="ECO:0000259" key="1">
    <source>
        <dbReference type="PROSITE" id="PS51746"/>
    </source>
</evidence>
<dbReference type="PANTHER" id="PTHR13832:SF792">
    <property type="entry name" value="GM14286P"/>
    <property type="match status" value="1"/>
</dbReference>
<dbReference type="Gene3D" id="3.60.40.10">
    <property type="entry name" value="PPM-type phosphatase domain"/>
    <property type="match status" value="1"/>
</dbReference>